<organism evidence="6 7">
    <name type="scientific">Allocoprobacillus halotolerans</name>
    <dbReference type="NCBI Taxonomy" id="2944914"/>
    <lineage>
        <taxon>Bacteria</taxon>
        <taxon>Bacillati</taxon>
        <taxon>Bacillota</taxon>
        <taxon>Erysipelotrichia</taxon>
        <taxon>Erysipelotrichales</taxon>
        <taxon>Erysipelotrichaceae</taxon>
        <taxon>Allocoprobacillus</taxon>
    </lineage>
</organism>
<evidence type="ECO:0000256" key="2">
    <source>
        <dbReference type="SAM" id="Phobius"/>
    </source>
</evidence>
<dbReference type="Pfam" id="PF16403">
    <property type="entry name" value="Bact_surface_Ig-like"/>
    <property type="match status" value="2"/>
</dbReference>
<dbReference type="InterPro" id="IPR013783">
    <property type="entry name" value="Ig-like_fold"/>
</dbReference>
<keyword evidence="7" id="KW-1185">Reference proteome</keyword>
<dbReference type="InterPro" id="IPR041033">
    <property type="entry name" value="SpaA_PFL_dom_1"/>
</dbReference>
<feature type="domain" description="Pesticidal crystal protein Cry22Aa Ig-like" evidence="3">
    <location>
        <begin position="738"/>
        <end position="805"/>
    </location>
</feature>
<evidence type="ECO:0000313" key="6">
    <source>
        <dbReference type="EMBL" id="UTY38552.1"/>
    </source>
</evidence>
<evidence type="ECO:0000313" key="7">
    <source>
        <dbReference type="Proteomes" id="UP001060112"/>
    </source>
</evidence>
<dbReference type="EMBL" id="CP101620">
    <property type="protein sequence ID" value="UTY38552.1"/>
    <property type="molecule type" value="Genomic_DNA"/>
</dbReference>
<gene>
    <name evidence="6" type="ORF">NMU03_12995</name>
</gene>
<dbReference type="RefSeq" id="WP_290138944.1">
    <property type="nucleotide sequence ID" value="NZ_CP101620.1"/>
</dbReference>
<sequence length="859" mass="95383">MNLTKKIVACFLVLVMALGLIKQTIYAVEIENSPLQKEILQNEDLYDKKITADITNISNPTEVFQGDNTEIEFSFVINASLGTSFVIGEKIEIPTNVGDLFDAKWNEVNAQEIKDSEGNILATGLITKDKVIFEIKEDSNGNNELSGMINFATHFVAKDVGASKDKDVVKELVIGNAKKSVTFKYKNEDKPTVQPGSVDIDTFWKIGWSMNDYKGAGIGLEVNPIGSMDLYGSTSYNDRKPKIHDTFFVKDIIPENGFINPSSMKIYAAVPRLVKSTSDTKFNGWYDVPEGTYYAGRQGTQRYLINERMQRLYQQENETYEDFEARVKNISLSWGIYEDSDKIQTFICNFGRIGDPNNNNGIMYKDFGVDKWPEADQVNIWSETGASGGNVVSYYIEFDTYYPDVEWKKEVTNYASRTSYENNSSKPSSNGNSVTYIINNGGGIGTVRKNELTIQLLDETTKQPIEKADFKLQQSVDNQWIDTALNGTTDTNGKLTFGPLSDGKYKVVQTSTADGYLFDNTTYRDSDNDLVGKLSNTGEFTVSASDRFGYGAIVTNKKLDTYHVLYKFVSGNEGKGLPKEITDQLPEAGNVEHGKTAKPSIETFTNVKVTDGVWKFKGWTPAEYENVTEDVEFVGTWKFEKNASIINNIPAINANNKTLTVGDEFDPYKDVMATDKEDGDITKKIEILKNEVNTGKAGVYEVTYKVTDSQGVSSTKTVCVTVNPKMEDLNEIPAISADDKTLTVGDEFDPLEDVTATDKEDGDITKKIEILKNEVNTGKAGVYEVAYKVTDSKSASSVKTVKVTVIEKDTPAVPNEPTKPNDTGSVDTGDKTNMKLWTLLLTVSCIGAIGVYRKKRKTN</sequence>
<keyword evidence="2" id="KW-0812">Transmembrane</keyword>
<keyword evidence="2" id="KW-0472">Membrane</keyword>
<feature type="domain" description="SpaA-like prealbumin fold" evidence="4">
    <location>
        <begin position="451"/>
        <end position="523"/>
    </location>
</feature>
<accession>A0ABY5I3K5</accession>
<evidence type="ECO:0000259" key="5">
    <source>
        <dbReference type="Pfam" id="PF18655"/>
    </source>
</evidence>
<dbReference type="Pfam" id="PF17802">
    <property type="entry name" value="SpaA"/>
    <property type="match status" value="1"/>
</dbReference>
<dbReference type="Proteomes" id="UP001060112">
    <property type="component" value="Chromosome"/>
</dbReference>
<feature type="domain" description="SHIRT" evidence="5">
    <location>
        <begin position="561"/>
        <end position="640"/>
    </location>
</feature>
<evidence type="ECO:0000259" key="4">
    <source>
        <dbReference type="Pfam" id="PF17802"/>
    </source>
</evidence>
<dbReference type="InterPro" id="IPR041030">
    <property type="entry name" value="SHIRT"/>
</dbReference>
<evidence type="ECO:0000259" key="3">
    <source>
        <dbReference type="Pfam" id="PF16403"/>
    </source>
</evidence>
<name>A0ABY5I3K5_9FIRM</name>
<dbReference type="CDD" id="cd00146">
    <property type="entry name" value="PKD"/>
    <property type="match status" value="1"/>
</dbReference>
<reference evidence="6" key="1">
    <citation type="submission" date="2022-07" db="EMBL/GenBank/DDBJ databases">
        <title>Faecal culturing of patients with breast cancer.</title>
        <authorList>
            <person name="Teng N.M.Y."/>
            <person name="Kiu R."/>
            <person name="Evans R."/>
            <person name="Baker D.J."/>
            <person name="Zenner C."/>
            <person name="Robinson S.D."/>
            <person name="Hall L.J."/>
        </authorList>
    </citation>
    <scope>NUCLEOTIDE SEQUENCE</scope>
    <source>
        <strain evidence="6">LH1062</strain>
    </source>
</reference>
<dbReference type="Pfam" id="PF18655">
    <property type="entry name" value="SHIRT"/>
    <property type="match status" value="1"/>
</dbReference>
<feature type="transmembrane region" description="Helical" evidence="2">
    <location>
        <begin position="834"/>
        <end position="852"/>
    </location>
</feature>
<evidence type="ECO:0000256" key="1">
    <source>
        <dbReference type="SAM" id="MobiDB-lite"/>
    </source>
</evidence>
<dbReference type="Gene3D" id="2.60.40.10">
    <property type="entry name" value="Immunoglobulins"/>
    <property type="match status" value="3"/>
</dbReference>
<feature type="region of interest" description="Disordered" evidence="1">
    <location>
        <begin position="809"/>
        <end position="829"/>
    </location>
</feature>
<keyword evidence="2" id="KW-1133">Transmembrane helix</keyword>
<dbReference type="SUPFAM" id="SSF49478">
    <property type="entry name" value="Cna protein B-type domain"/>
    <property type="match status" value="1"/>
</dbReference>
<feature type="domain" description="Pesticidal crystal protein Cry22Aa Ig-like" evidence="3">
    <location>
        <begin position="655"/>
        <end position="722"/>
    </location>
</feature>
<dbReference type="InterPro" id="IPR032179">
    <property type="entry name" value="Cry22Aa_Ig-like"/>
</dbReference>
<proteinExistence type="predicted"/>
<protein>
    <submittedName>
        <fullName evidence="6">DUF5011 domain-containing protein</fullName>
    </submittedName>
</protein>